<dbReference type="Pfam" id="PF06949">
    <property type="entry name" value="DUF1292"/>
    <property type="match status" value="1"/>
</dbReference>
<dbReference type="RefSeq" id="WP_129080751.1">
    <property type="nucleotide sequence ID" value="NZ_QOUX01000050.1"/>
</dbReference>
<dbReference type="InterPro" id="IPR009711">
    <property type="entry name" value="UPF0473"/>
</dbReference>
<accession>A0A4Q0VM65</accession>
<keyword evidence="2" id="KW-1185">Reference proteome</keyword>
<dbReference type="EMBL" id="QOUX01000050">
    <property type="protein sequence ID" value="RXI95519.1"/>
    <property type="molecule type" value="Genomic_DNA"/>
</dbReference>
<protein>
    <submittedName>
        <fullName evidence="1">DUF1292 domain-containing protein</fullName>
    </submittedName>
</protein>
<reference evidence="1 2" key="1">
    <citation type="journal article" date="2019" name="Int. J. Syst. Evol. Microbiol.">
        <title>Anaerobacillus alkaliphilus sp. nov., a novel alkaliphilic and moderately halophilic bacterium.</title>
        <authorList>
            <person name="Borsodi A.K."/>
            <person name="Aszalos J.M."/>
            <person name="Bihari P."/>
            <person name="Nagy I."/>
            <person name="Schumann P."/>
            <person name="Sproer C."/>
            <person name="Kovacs A.L."/>
            <person name="Boka K."/>
            <person name="Dobosy P."/>
            <person name="Ovari M."/>
            <person name="Szili-Kovacs T."/>
            <person name="Toth E."/>
        </authorList>
    </citation>
    <scope>NUCLEOTIDE SEQUENCE [LARGE SCALE GENOMIC DNA]</scope>
    <source>
        <strain evidence="1 2">B16-10</strain>
    </source>
</reference>
<evidence type="ECO:0000313" key="2">
    <source>
        <dbReference type="Proteomes" id="UP000290649"/>
    </source>
</evidence>
<proteinExistence type="predicted"/>
<evidence type="ECO:0000313" key="1">
    <source>
        <dbReference type="EMBL" id="RXI95519.1"/>
    </source>
</evidence>
<comment type="caution">
    <text evidence="1">The sequence shown here is derived from an EMBL/GenBank/DDBJ whole genome shotgun (WGS) entry which is preliminary data.</text>
</comment>
<name>A0A4Q0VM65_9BACI</name>
<dbReference type="OrthoDB" id="2382047at2"/>
<organism evidence="1 2">
    <name type="scientific">Anaerobacillus alkaliphilus</name>
    <dbReference type="NCBI Taxonomy" id="1548597"/>
    <lineage>
        <taxon>Bacteria</taxon>
        <taxon>Bacillati</taxon>
        <taxon>Bacillota</taxon>
        <taxon>Bacilli</taxon>
        <taxon>Bacillales</taxon>
        <taxon>Bacillaceae</taxon>
        <taxon>Anaerobacillus</taxon>
    </lineage>
</organism>
<sequence>MEEIRDQITIQDEEGNMVDFNVEALFDMADDSYALLSSEDEVVLMRIEDDGDEQSLVGITNQEEKASILAAYALAVEASRDPNIISD</sequence>
<dbReference type="Proteomes" id="UP000290649">
    <property type="component" value="Unassembled WGS sequence"/>
</dbReference>
<gene>
    <name evidence="1" type="ORF">DS745_24000</name>
</gene>
<dbReference type="AlphaFoldDB" id="A0A4Q0VM65"/>